<proteinExistence type="predicted"/>
<protein>
    <recommendedName>
        <fullName evidence="3">DUF1871 domain-containing protein</fullName>
    </recommendedName>
</protein>
<dbReference type="Pfam" id="PF08958">
    <property type="entry name" value="DUF1871"/>
    <property type="match status" value="1"/>
</dbReference>
<dbReference type="OrthoDB" id="2665787at2"/>
<dbReference type="Proteomes" id="UP000255517">
    <property type="component" value="Unassembled WGS sequence"/>
</dbReference>
<dbReference type="STRING" id="1122949.GCA_000378725_01656"/>
<name>A0A379C7Z3_9FIRM</name>
<gene>
    <name evidence="1" type="ORF">NCTC13149_01574</name>
</gene>
<dbReference type="AlphaFoldDB" id="A0A379C7Z3"/>
<dbReference type="InterPro" id="IPR023162">
    <property type="entry name" value="Apc36109-like_dom_sf"/>
</dbReference>
<accession>A0A379C7Z3</accession>
<organism evidence="1 2">
    <name type="scientific">Peptoniphilus lacrimalis</name>
    <dbReference type="NCBI Taxonomy" id="33031"/>
    <lineage>
        <taxon>Bacteria</taxon>
        <taxon>Bacillati</taxon>
        <taxon>Bacillota</taxon>
        <taxon>Tissierellia</taxon>
        <taxon>Tissierellales</taxon>
        <taxon>Peptoniphilaceae</taxon>
        <taxon>Peptoniphilus</taxon>
    </lineage>
</organism>
<dbReference type="InterPro" id="IPR015053">
    <property type="entry name" value="DUF1871"/>
</dbReference>
<sequence>MIKMDVRKIINQWDPYSLFPYAPENEYETEIKKIESFVSRNNVKTDLSEFIESIFDFEDISEDKKTLDDIVEKILLV</sequence>
<dbReference type="Gene3D" id="1.10.340.20">
    <property type="entry name" value="Apc36109-like domain"/>
    <property type="match status" value="1"/>
</dbReference>
<dbReference type="SUPFAM" id="SSF116922">
    <property type="entry name" value="YugE-like"/>
    <property type="match status" value="1"/>
</dbReference>
<evidence type="ECO:0000313" key="2">
    <source>
        <dbReference type="Proteomes" id="UP000255517"/>
    </source>
</evidence>
<dbReference type="EMBL" id="UGSZ01000001">
    <property type="protein sequence ID" value="SUB57717.1"/>
    <property type="molecule type" value="Genomic_DNA"/>
</dbReference>
<reference evidence="1 2" key="1">
    <citation type="submission" date="2018-06" db="EMBL/GenBank/DDBJ databases">
        <authorList>
            <consortium name="Pathogen Informatics"/>
            <person name="Doyle S."/>
        </authorList>
    </citation>
    <scope>NUCLEOTIDE SEQUENCE [LARGE SCALE GENOMIC DNA]</scope>
    <source>
        <strain evidence="1 2">NCTC13149</strain>
    </source>
</reference>
<evidence type="ECO:0000313" key="1">
    <source>
        <dbReference type="EMBL" id="SUB57717.1"/>
    </source>
</evidence>
<evidence type="ECO:0008006" key="3">
    <source>
        <dbReference type="Google" id="ProtNLM"/>
    </source>
</evidence>